<dbReference type="InterPro" id="IPR044974">
    <property type="entry name" value="Disease_R_plants"/>
</dbReference>
<evidence type="ECO:0000313" key="15">
    <source>
        <dbReference type="EMBL" id="KAL2552885.1"/>
    </source>
</evidence>
<dbReference type="Pfam" id="PF23559">
    <property type="entry name" value="WHD_DRP"/>
    <property type="match status" value="1"/>
</dbReference>
<organism evidence="15 16">
    <name type="scientific">Forsythia ovata</name>
    <dbReference type="NCBI Taxonomy" id="205694"/>
    <lineage>
        <taxon>Eukaryota</taxon>
        <taxon>Viridiplantae</taxon>
        <taxon>Streptophyta</taxon>
        <taxon>Embryophyta</taxon>
        <taxon>Tracheophyta</taxon>
        <taxon>Spermatophyta</taxon>
        <taxon>Magnoliopsida</taxon>
        <taxon>eudicotyledons</taxon>
        <taxon>Gunneridae</taxon>
        <taxon>Pentapetalae</taxon>
        <taxon>asterids</taxon>
        <taxon>lamiids</taxon>
        <taxon>Lamiales</taxon>
        <taxon>Oleaceae</taxon>
        <taxon>Forsythieae</taxon>
        <taxon>Forsythia</taxon>
    </lineage>
</organism>
<feature type="domain" description="Disease resistance protein winged helix" evidence="13">
    <location>
        <begin position="641"/>
        <end position="710"/>
    </location>
</feature>
<evidence type="ECO:0000256" key="6">
    <source>
        <dbReference type="ARBA" id="ARBA00022667"/>
    </source>
</evidence>
<evidence type="ECO:0000256" key="5">
    <source>
        <dbReference type="ARBA" id="ARBA00022614"/>
    </source>
</evidence>
<keyword evidence="9" id="KW-0611">Plant defense</keyword>
<dbReference type="InterPro" id="IPR042197">
    <property type="entry name" value="Apaf_helical"/>
</dbReference>
<evidence type="ECO:0000256" key="8">
    <source>
        <dbReference type="ARBA" id="ARBA00022741"/>
    </source>
</evidence>
<comment type="subcellular location">
    <subcellularLocation>
        <location evidence="2">Cytoplasm</location>
    </subcellularLocation>
</comment>
<dbReference type="FunFam" id="1.10.10.10:FF:000322">
    <property type="entry name" value="Probable disease resistance protein At1g63360"/>
    <property type="match status" value="1"/>
</dbReference>
<dbReference type="Gene3D" id="1.10.8.430">
    <property type="entry name" value="Helical domain of apoptotic protease-activating factors"/>
    <property type="match status" value="1"/>
</dbReference>
<evidence type="ECO:0000313" key="16">
    <source>
        <dbReference type="Proteomes" id="UP001604277"/>
    </source>
</evidence>
<dbReference type="InterPro" id="IPR002182">
    <property type="entry name" value="NB-ARC"/>
</dbReference>
<sequence>MALSFEYLSEILGSPDLVSHLGRKPQIGRFQWNGPHFLAILRYSVTLCSNSEHDRFSDQLRRLEDLAYACFLGKRSTYYIRFLEVLVSFMPELRQFFEVPKLQHYLFDATLKKNELVASFIDFLIESLGEILNSGTNSGVLVSDQIKLLLKELKFLLTFLGDTLIQSTEPEENNILTEIEAVANQAGNFLCLFFFTTDRVTLTKMDLVLSDLLQRIEVVKTEIKDQCITVSKLPSFTTSNTSVISIFNVDSLLDDLDDLINHKSDLIVDVKDQITTFHEELIFSRSFLRDIEVQQNKEMIECVILLRDLAYEAEYIINSFVVGEVPVWYFTLRLSSVILKNKVIGTKLSEIKLNFGIGRLEVVESPREVSSQAKIIPMVDEIIVGFEDERIQIASQLVGGPDYLQIISIIGMPGLGKTTLAKKLYNDSSVVYHFDKRSWCVVSQTYQRRKQLIEILSSITDLSQDTILKMDNESLAENLYKNLKGRRYLIIMDDIWNKEAWDDLKRCFPNDRNGSRILFTTRLKDVALQTSSDGIINELPFLSVDECWDLLQMKVFQREGCPTKLLDIGKQIATNCQGLPLAVIVIAAVLANMEMKESLWQEVASSLSSYIFENPNKNILDLSYKHLPIHLKPCFLYFGAFEEDRDIPVRKLLSLWIAEGFIQKKEYKSLEVVAEEYLMDLINRSLVQVSKRRSDSGVKTCTIHDLIHDMRLRIAKEENFLKVIKDQNSIYEQHHHVCVHSYLSHSKSRLFGLHIRSLLGYFVSPLFIIPSLKLLRVLELLTAYAIKSHLVMGIEFLVHLRYLAIPWLPSSIGRLESLEFLLLGRADALPPILLSMPKLRHIHVGTLVSFSKTFQSSQMNSLQTLSFVHIVHLKDEEVLRCFPNLRSLKCTYNQSWNRCLDLSFLTQLESLRLVFSGSSKLIKLPMNIKKLTISKIRLPFEKMSLIGTLPNLEILKLECDAFEGGSWNTKDDEFQKLKFLKLERLKLAQWNASSCHFPRLERLVLQNCYNLNKIPSELSDIPTLQMIEVHCCDIYVRDSVMKIQQEQLDNGNEELKVIISGTDWNFILNRTFSLSSRWWRRTAGSLVDAGASIHNSKSKLI</sequence>
<dbReference type="InterPro" id="IPR058922">
    <property type="entry name" value="WHD_DRP"/>
</dbReference>
<dbReference type="GO" id="GO:0051607">
    <property type="term" value="P:defense response to virus"/>
    <property type="evidence" value="ECO:0007669"/>
    <property type="project" value="UniProtKB-ARBA"/>
</dbReference>
<dbReference type="PRINTS" id="PR00364">
    <property type="entry name" value="DISEASERSIST"/>
</dbReference>
<dbReference type="GO" id="GO:0005737">
    <property type="term" value="C:cytoplasm"/>
    <property type="evidence" value="ECO:0007669"/>
    <property type="project" value="UniProtKB-SubCell"/>
</dbReference>
<evidence type="ECO:0000259" key="12">
    <source>
        <dbReference type="Pfam" id="PF18052"/>
    </source>
</evidence>
<dbReference type="GO" id="GO:0005524">
    <property type="term" value="F:ATP binding"/>
    <property type="evidence" value="ECO:0007669"/>
    <property type="project" value="UniProtKB-KW"/>
</dbReference>
<keyword evidence="5" id="KW-0433">Leucine-rich repeat</keyword>
<dbReference type="Gene3D" id="3.80.10.10">
    <property type="entry name" value="Ribonuclease Inhibitor"/>
    <property type="match status" value="1"/>
</dbReference>
<dbReference type="FunFam" id="3.40.50.300:FF:001091">
    <property type="entry name" value="Probable disease resistance protein At1g61300"/>
    <property type="match status" value="1"/>
</dbReference>
<evidence type="ECO:0000259" key="13">
    <source>
        <dbReference type="Pfam" id="PF23559"/>
    </source>
</evidence>
<evidence type="ECO:0000256" key="7">
    <source>
        <dbReference type="ARBA" id="ARBA00022737"/>
    </source>
</evidence>
<keyword evidence="10" id="KW-0067">ATP-binding</keyword>
<dbReference type="Pfam" id="PF23598">
    <property type="entry name" value="LRR_14"/>
    <property type="match status" value="1"/>
</dbReference>
<dbReference type="InterPro" id="IPR036388">
    <property type="entry name" value="WH-like_DNA-bd_sf"/>
</dbReference>
<protein>
    <submittedName>
        <fullName evidence="15">Late blight resistance protein-like protein R1A-6</fullName>
    </submittedName>
</protein>
<dbReference type="InterPro" id="IPR032675">
    <property type="entry name" value="LRR_dom_sf"/>
</dbReference>
<comment type="function">
    <text evidence="1">Confers resistance to late blight (Phytophthora infestans) races carrying the avirulence gene Avr1. Resistance proteins guard the plant against pathogens that contain an appropriate avirulence protein via an indirect interaction with this avirulence protein. That triggers a defense system including the hypersensitive response, which restricts the pathogen growth.</text>
</comment>
<evidence type="ECO:0000256" key="2">
    <source>
        <dbReference type="ARBA" id="ARBA00004496"/>
    </source>
</evidence>
<evidence type="ECO:0000259" key="14">
    <source>
        <dbReference type="Pfam" id="PF23598"/>
    </source>
</evidence>
<dbReference type="Gene3D" id="3.40.50.300">
    <property type="entry name" value="P-loop containing nucleotide triphosphate hydrolases"/>
    <property type="match status" value="1"/>
</dbReference>
<dbReference type="InterPro" id="IPR027417">
    <property type="entry name" value="P-loop_NTPase"/>
</dbReference>
<dbReference type="PANTHER" id="PTHR23155:SF1152">
    <property type="entry name" value="AAA+ ATPASE DOMAIN-CONTAINING PROTEIN"/>
    <property type="match status" value="1"/>
</dbReference>
<dbReference type="Proteomes" id="UP001604277">
    <property type="component" value="Unassembled WGS sequence"/>
</dbReference>
<dbReference type="EMBL" id="JBFOLJ010000002">
    <property type="protein sequence ID" value="KAL2552885.1"/>
    <property type="molecule type" value="Genomic_DNA"/>
</dbReference>
<keyword evidence="8" id="KW-0547">Nucleotide-binding</keyword>
<dbReference type="SUPFAM" id="SSF52540">
    <property type="entry name" value="P-loop containing nucleoside triphosphate hydrolases"/>
    <property type="match status" value="1"/>
</dbReference>
<gene>
    <name evidence="15" type="ORF">Fot_06504</name>
</gene>
<name>A0ABD1WT51_9LAMI</name>
<evidence type="ECO:0000259" key="11">
    <source>
        <dbReference type="Pfam" id="PF00931"/>
    </source>
</evidence>
<dbReference type="Pfam" id="PF18052">
    <property type="entry name" value="Rx_N"/>
    <property type="match status" value="1"/>
</dbReference>
<evidence type="ECO:0000256" key="10">
    <source>
        <dbReference type="ARBA" id="ARBA00022840"/>
    </source>
</evidence>
<evidence type="ECO:0000256" key="3">
    <source>
        <dbReference type="ARBA" id="ARBA00008894"/>
    </source>
</evidence>
<accession>A0ABD1WT51</accession>
<keyword evidence="7" id="KW-0677">Repeat</keyword>
<reference evidence="16" key="1">
    <citation type="submission" date="2024-07" db="EMBL/GenBank/DDBJ databases">
        <title>Two chromosome-level genome assemblies of Korean endemic species Abeliophyllum distichum and Forsythia ovata (Oleaceae).</title>
        <authorList>
            <person name="Jang H."/>
        </authorList>
    </citation>
    <scope>NUCLEOTIDE SEQUENCE [LARGE SCALE GENOMIC DNA]</scope>
</reference>
<evidence type="ECO:0000256" key="4">
    <source>
        <dbReference type="ARBA" id="ARBA00022490"/>
    </source>
</evidence>
<evidence type="ECO:0000256" key="9">
    <source>
        <dbReference type="ARBA" id="ARBA00022821"/>
    </source>
</evidence>
<dbReference type="Pfam" id="PF00931">
    <property type="entry name" value="NB-ARC"/>
    <property type="match status" value="1"/>
</dbReference>
<dbReference type="AlphaFoldDB" id="A0ABD1WT51"/>
<dbReference type="InterPro" id="IPR055414">
    <property type="entry name" value="LRR_R13L4/SHOC2-like"/>
</dbReference>
<dbReference type="InterPro" id="IPR038005">
    <property type="entry name" value="RX-like_CC"/>
</dbReference>
<feature type="domain" description="NB-ARC" evidence="11">
    <location>
        <begin position="392"/>
        <end position="559"/>
    </location>
</feature>
<dbReference type="GO" id="GO:0009626">
    <property type="term" value="P:plant-type hypersensitive response"/>
    <property type="evidence" value="ECO:0007669"/>
    <property type="project" value="UniProtKB-KW"/>
</dbReference>
<feature type="domain" description="Disease resistance R13L4/SHOC-2-like LRR" evidence="14">
    <location>
        <begin position="755"/>
        <end position="912"/>
    </location>
</feature>
<proteinExistence type="inferred from homology"/>
<dbReference type="PANTHER" id="PTHR23155">
    <property type="entry name" value="DISEASE RESISTANCE PROTEIN RP"/>
    <property type="match status" value="1"/>
</dbReference>
<evidence type="ECO:0000256" key="1">
    <source>
        <dbReference type="ARBA" id="ARBA00002074"/>
    </source>
</evidence>
<dbReference type="Gene3D" id="1.20.5.4130">
    <property type="match status" value="1"/>
</dbReference>
<comment type="similarity">
    <text evidence="3">Belongs to the disease resistance NB-LRR family.</text>
</comment>
<feature type="domain" description="Disease resistance N-terminal" evidence="12">
    <location>
        <begin position="249"/>
        <end position="322"/>
    </location>
</feature>
<keyword evidence="6" id="KW-0381">Hypersensitive response</keyword>
<dbReference type="CDD" id="cd14798">
    <property type="entry name" value="RX-CC_like"/>
    <property type="match status" value="1"/>
</dbReference>
<keyword evidence="16" id="KW-1185">Reference proteome</keyword>
<dbReference type="SUPFAM" id="SSF52058">
    <property type="entry name" value="L domain-like"/>
    <property type="match status" value="1"/>
</dbReference>
<dbReference type="InterPro" id="IPR041118">
    <property type="entry name" value="Rx_N"/>
</dbReference>
<keyword evidence="4" id="KW-0963">Cytoplasm</keyword>
<comment type="caution">
    <text evidence="15">The sequence shown here is derived from an EMBL/GenBank/DDBJ whole genome shotgun (WGS) entry which is preliminary data.</text>
</comment>
<dbReference type="Gene3D" id="1.10.10.10">
    <property type="entry name" value="Winged helix-like DNA-binding domain superfamily/Winged helix DNA-binding domain"/>
    <property type="match status" value="1"/>
</dbReference>